<dbReference type="SUPFAM" id="SSF47741">
    <property type="entry name" value="CO dehydrogenase ISP C-domain like"/>
    <property type="match status" value="1"/>
</dbReference>
<dbReference type="InterPro" id="IPR036884">
    <property type="entry name" value="2Fe-2S-bd_dom_sf"/>
</dbReference>
<dbReference type="Proteomes" id="UP000595917">
    <property type="component" value="Chromosome"/>
</dbReference>
<sequence>MTIGFILNGEDVTVQTEADYRLVDILRTNFGLLGAKDGCLTGRCGVCSVMYNEKIVPSCMIPAFKVRGSEIVTIEGFAQTVEFQDIIAGFSKAGVKTCGYCDTAKILAVEAFLGTAPRPSRDEIPAAFDGIICRCTEPAALVEGVLAASEIRQRRLYGRSS</sequence>
<evidence type="ECO:0000256" key="3">
    <source>
        <dbReference type="ARBA" id="ARBA00023002"/>
    </source>
</evidence>
<dbReference type="RefSeq" id="WP_215625357.1">
    <property type="nucleotide sequence ID" value="NZ_CP067089.2"/>
</dbReference>
<evidence type="ECO:0000313" key="8">
    <source>
        <dbReference type="Proteomes" id="UP000595917"/>
    </source>
</evidence>
<organism evidence="7 8">
    <name type="scientific">Breznakiella homolactica</name>
    <dbReference type="NCBI Taxonomy" id="2798577"/>
    <lineage>
        <taxon>Bacteria</taxon>
        <taxon>Pseudomonadati</taxon>
        <taxon>Spirochaetota</taxon>
        <taxon>Spirochaetia</taxon>
        <taxon>Spirochaetales</taxon>
        <taxon>Breznakiellaceae</taxon>
        <taxon>Breznakiella</taxon>
    </lineage>
</organism>
<keyword evidence="8" id="KW-1185">Reference proteome</keyword>
<dbReference type="GO" id="GO:0046872">
    <property type="term" value="F:metal ion binding"/>
    <property type="evidence" value="ECO:0007669"/>
    <property type="project" value="UniProtKB-KW"/>
</dbReference>
<protein>
    <submittedName>
        <fullName evidence="7">2Fe-2S iron-sulfur cluster binding domain-containing protein</fullName>
    </submittedName>
</protein>
<dbReference type="EMBL" id="CP067089">
    <property type="protein sequence ID" value="QQO08051.1"/>
    <property type="molecule type" value="Genomic_DNA"/>
</dbReference>
<dbReference type="Gene3D" id="1.10.150.120">
    <property type="entry name" value="[2Fe-2S]-binding domain"/>
    <property type="match status" value="1"/>
</dbReference>
<evidence type="ECO:0000259" key="6">
    <source>
        <dbReference type="PROSITE" id="PS51085"/>
    </source>
</evidence>
<keyword evidence="1" id="KW-0001">2Fe-2S</keyword>
<dbReference type="Pfam" id="PF00111">
    <property type="entry name" value="Fer2"/>
    <property type="match status" value="1"/>
</dbReference>
<dbReference type="InterPro" id="IPR002888">
    <property type="entry name" value="2Fe-2S-bd"/>
</dbReference>
<evidence type="ECO:0000256" key="5">
    <source>
        <dbReference type="ARBA" id="ARBA00023014"/>
    </source>
</evidence>
<keyword evidence="5" id="KW-0411">Iron-sulfur</keyword>
<evidence type="ECO:0000256" key="2">
    <source>
        <dbReference type="ARBA" id="ARBA00022723"/>
    </source>
</evidence>
<dbReference type="InterPro" id="IPR036010">
    <property type="entry name" value="2Fe-2S_ferredoxin-like_sf"/>
</dbReference>
<keyword evidence="2" id="KW-0479">Metal-binding</keyword>
<dbReference type="InterPro" id="IPR051452">
    <property type="entry name" value="Diverse_Oxidoreductases"/>
</dbReference>
<feature type="domain" description="2Fe-2S ferredoxin-type" evidence="6">
    <location>
        <begin position="1"/>
        <end position="77"/>
    </location>
</feature>
<dbReference type="PANTHER" id="PTHR44379:SF5">
    <property type="entry name" value="OXIDOREDUCTASE WITH IRON-SULFUR SUBUNIT"/>
    <property type="match status" value="1"/>
</dbReference>
<keyword evidence="4" id="KW-0408">Iron</keyword>
<dbReference type="PROSITE" id="PS51085">
    <property type="entry name" value="2FE2S_FER_2"/>
    <property type="match status" value="1"/>
</dbReference>
<name>A0A7T7XKJ8_9SPIR</name>
<evidence type="ECO:0000256" key="4">
    <source>
        <dbReference type="ARBA" id="ARBA00023004"/>
    </source>
</evidence>
<evidence type="ECO:0000256" key="1">
    <source>
        <dbReference type="ARBA" id="ARBA00022714"/>
    </source>
</evidence>
<dbReference type="InterPro" id="IPR012675">
    <property type="entry name" value="Beta-grasp_dom_sf"/>
</dbReference>
<evidence type="ECO:0000313" key="7">
    <source>
        <dbReference type="EMBL" id="QQO08051.1"/>
    </source>
</evidence>
<reference evidence="7" key="1">
    <citation type="submission" date="2021-01" db="EMBL/GenBank/DDBJ databases">
        <title>Description of Breznakiella homolactica.</title>
        <authorList>
            <person name="Song Y."/>
            <person name="Brune A."/>
        </authorList>
    </citation>
    <scope>NUCLEOTIDE SEQUENCE</scope>
    <source>
        <strain evidence="7">RmG30</strain>
    </source>
</reference>
<dbReference type="Gene3D" id="3.10.20.30">
    <property type="match status" value="1"/>
</dbReference>
<dbReference type="PANTHER" id="PTHR44379">
    <property type="entry name" value="OXIDOREDUCTASE WITH IRON-SULFUR SUBUNIT"/>
    <property type="match status" value="1"/>
</dbReference>
<dbReference type="KEGG" id="bhc:JFL75_14020"/>
<dbReference type="PROSITE" id="PS00197">
    <property type="entry name" value="2FE2S_FER_1"/>
    <property type="match status" value="1"/>
</dbReference>
<dbReference type="SUPFAM" id="SSF54292">
    <property type="entry name" value="2Fe-2S ferredoxin-like"/>
    <property type="match status" value="1"/>
</dbReference>
<accession>A0A7T7XKJ8</accession>
<dbReference type="AlphaFoldDB" id="A0A7T7XKJ8"/>
<dbReference type="GO" id="GO:0016491">
    <property type="term" value="F:oxidoreductase activity"/>
    <property type="evidence" value="ECO:0007669"/>
    <property type="project" value="UniProtKB-KW"/>
</dbReference>
<dbReference type="InterPro" id="IPR001041">
    <property type="entry name" value="2Fe-2S_ferredoxin-type"/>
</dbReference>
<gene>
    <name evidence="7" type="ORF">JFL75_14020</name>
</gene>
<keyword evidence="3" id="KW-0560">Oxidoreductase</keyword>
<dbReference type="GO" id="GO:0051537">
    <property type="term" value="F:2 iron, 2 sulfur cluster binding"/>
    <property type="evidence" value="ECO:0007669"/>
    <property type="project" value="UniProtKB-KW"/>
</dbReference>
<dbReference type="Pfam" id="PF01799">
    <property type="entry name" value="Fer2_2"/>
    <property type="match status" value="1"/>
</dbReference>
<dbReference type="InterPro" id="IPR006058">
    <property type="entry name" value="2Fe2S_fd_BS"/>
</dbReference>
<proteinExistence type="predicted"/>